<accession>O16492</accession>
<dbReference type="FunCoup" id="O16492">
    <property type="interactions" value="1"/>
</dbReference>
<feature type="transmembrane region" description="Helical" evidence="1">
    <location>
        <begin position="90"/>
        <end position="120"/>
    </location>
</feature>
<organism evidence="2 3">
    <name type="scientific">Caenorhabditis elegans</name>
    <dbReference type="NCBI Taxonomy" id="6239"/>
    <lineage>
        <taxon>Eukaryota</taxon>
        <taxon>Metazoa</taxon>
        <taxon>Ecdysozoa</taxon>
        <taxon>Nematoda</taxon>
        <taxon>Chromadorea</taxon>
        <taxon>Rhabditida</taxon>
        <taxon>Rhabditina</taxon>
        <taxon>Rhabditomorpha</taxon>
        <taxon>Rhabditoidea</taxon>
        <taxon>Rhabditidae</taxon>
        <taxon>Peloderinae</taxon>
        <taxon>Caenorhabditis</taxon>
    </lineage>
</organism>
<evidence type="ECO:0000256" key="1">
    <source>
        <dbReference type="SAM" id="Phobius"/>
    </source>
</evidence>
<dbReference type="InterPro" id="IPR019425">
    <property type="entry name" value="7TM_GPCR_serpentine_rcpt_Srt"/>
</dbReference>
<dbReference type="Gene3D" id="1.20.1070.10">
    <property type="entry name" value="Rhodopsin 7-helix transmembrane proteins"/>
    <property type="match status" value="1"/>
</dbReference>
<keyword evidence="2" id="KW-0675">Receptor</keyword>
<feature type="transmembrane region" description="Helical" evidence="1">
    <location>
        <begin position="179"/>
        <end position="202"/>
    </location>
</feature>
<dbReference type="EMBL" id="BX284605">
    <property type="protein sequence ID" value="CCD61486.1"/>
    <property type="molecule type" value="Genomic_DNA"/>
</dbReference>
<dbReference type="UCSC" id="B0238.5">
    <property type="organism name" value="c. elegans"/>
</dbReference>
<dbReference type="STRING" id="6239.B0238.5a.1"/>
<dbReference type="CTD" id="181869"/>
<dbReference type="PANTHER" id="PTHR23021:SF33">
    <property type="entry name" value="SERPENTINE RECEPTOR, CLASS T"/>
    <property type="match status" value="1"/>
</dbReference>
<name>O16492_CAEEL</name>
<dbReference type="SUPFAM" id="SSF81321">
    <property type="entry name" value="Family A G protein-coupled receptor-like"/>
    <property type="match status" value="1"/>
</dbReference>
<protein>
    <submittedName>
        <fullName evidence="2">Serpentine Receptor, class T</fullName>
    </submittedName>
</protein>
<evidence type="ECO:0000313" key="2">
    <source>
        <dbReference type="EMBL" id="CCD61486.1"/>
    </source>
</evidence>
<reference evidence="2 3" key="1">
    <citation type="journal article" date="1998" name="Science">
        <title>Genome sequence of the nematode C. elegans: a platform for investigating biology.</title>
        <authorList>
            <consortium name="The C. elegans sequencing consortium"/>
            <person name="Sulson J.E."/>
            <person name="Waterston R."/>
        </authorList>
    </citation>
    <scope>NUCLEOTIDE SEQUENCE [LARGE SCALE GENOMIC DNA]</scope>
    <source>
        <strain evidence="2 3">Bristol N2</strain>
    </source>
</reference>
<dbReference type="GeneID" id="181869"/>
<proteinExistence type="predicted"/>
<dbReference type="PANTHER" id="PTHR23021">
    <property type="entry name" value="SERPENTINE RECEPTOR, CLASS T"/>
    <property type="match status" value="1"/>
</dbReference>
<gene>
    <name evidence="2 4" type="primary">srt-67</name>
    <name evidence="4" type="ORF">B0238.5</name>
    <name evidence="2" type="ORF">CELE_B0238.5</name>
</gene>
<dbReference type="Bgee" id="WBGene00015069">
    <property type="expression patterns" value="Expressed in multicellular organism and 1 other cell type or tissue"/>
</dbReference>
<feature type="transmembrane region" description="Helical" evidence="1">
    <location>
        <begin position="132"/>
        <end position="159"/>
    </location>
</feature>
<dbReference type="AGR" id="WB:WBGene00015069"/>
<feature type="transmembrane region" description="Helical" evidence="1">
    <location>
        <begin position="260"/>
        <end position="280"/>
    </location>
</feature>
<dbReference type="KEGG" id="cel:CELE_B0238.5"/>
<keyword evidence="1" id="KW-0472">Membrane</keyword>
<dbReference type="SMR" id="O16492"/>
<feature type="transmembrane region" description="Helical" evidence="1">
    <location>
        <begin position="222"/>
        <end position="240"/>
    </location>
</feature>
<dbReference type="PIR" id="D89045">
    <property type="entry name" value="D89045"/>
</dbReference>
<dbReference type="HOGENOM" id="CLU_050113_0_0_1"/>
<dbReference type="PaxDb" id="6239-B0238.5"/>
<dbReference type="Pfam" id="PF10321">
    <property type="entry name" value="7TM_GPCR_Srt"/>
    <property type="match status" value="1"/>
</dbReference>
<dbReference type="Proteomes" id="UP000001940">
    <property type="component" value="Chromosome V"/>
</dbReference>
<keyword evidence="1" id="KW-0812">Transmembrane</keyword>
<dbReference type="AlphaFoldDB" id="O16492"/>
<dbReference type="WormBase" id="B0238.5a">
    <property type="protein sequence ID" value="CE07695"/>
    <property type="gene ID" value="WBGene00015069"/>
    <property type="gene designation" value="srt-67"/>
</dbReference>
<dbReference type="RefSeq" id="NP_504405.1">
    <property type="nucleotide sequence ID" value="NM_072004.4"/>
</dbReference>
<dbReference type="OMA" id="MANTSWI"/>
<dbReference type="PhylomeDB" id="O16492"/>
<dbReference type="InParanoid" id="O16492"/>
<evidence type="ECO:0000313" key="3">
    <source>
        <dbReference type="Proteomes" id="UP000001940"/>
    </source>
</evidence>
<keyword evidence="1" id="KW-1133">Transmembrane helix</keyword>
<sequence>MKATNSTSLFALNRDVRMIWVGILYFAISIFIPPLFYVIMKIIYKQDKTTPNFTYKLMNFILLLQLLQGICHFITSPILVFPALLTEFEVIVRILGCMANTSWIGELPMMALLAICRVLIFANSMEIRITPLVVKMIVVCIVCWVLFVFIAGCITQNLMFSPPSWGYDFSVPYAELFDMLEIFLTVPCLAISYFAYLTIIFLICSKRNRNGSNQSRKNEIRILIQSTFVTTYMACLVVVWHPVIFTMVSFIDMTKFRNIAIANGFWILHSYCHPIIILIFHKTIRIDCLLKLKLRYNSSTQQRVWKPPRSS</sequence>
<keyword evidence="3" id="KW-1185">Reference proteome</keyword>
<dbReference type="eggNOG" id="ENOG502TJKP">
    <property type="taxonomic scope" value="Eukaryota"/>
</dbReference>
<evidence type="ECO:0000313" key="4">
    <source>
        <dbReference type="WormBase" id="B0238.5a"/>
    </source>
</evidence>
<feature type="transmembrane region" description="Helical" evidence="1">
    <location>
        <begin position="60"/>
        <end position="84"/>
    </location>
</feature>
<dbReference type="OrthoDB" id="5833348at2759"/>
<feature type="transmembrane region" description="Helical" evidence="1">
    <location>
        <begin position="18"/>
        <end position="39"/>
    </location>
</feature>